<accession>A0ABQ6LTR0</accession>
<dbReference type="SUPFAM" id="SSF103481">
    <property type="entry name" value="Multidrug resistance efflux transporter EmrE"/>
    <property type="match status" value="2"/>
</dbReference>
<dbReference type="PANTHER" id="PTHR22911:SF135">
    <property type="entry name" value="BLR4310 PROTEIN"/>
    <property type="match status" value="1"/>
</dbReference>
<reference evidence="4 5" key="1">
    <citation type="submission" date="2023-04" db="EMBL/GenBank/DDBJ databases">
        <title>Marinoamorphus aggregata gen. nov., sp. Nov., isolate from tissue of brittle star Ophioplocus japonicus.</title>
        <authorList>
            <person name="Kawano K."/>
            <person name="Sawayama S."/>
            <person name="Nakagawa S."/>
        </authorList>
    </citation>
    <scope>NUCLEOTIDE SEQUENCE [LARGE SCALE GENOMIC DNA]</scope>
    <source>
        <strain evidence="4 5">NKW23</strain>
    </source>
</reference>
<keyword evidence="2" id="KW-0812">Transmembrane</keyword>
<comment type="caution">
    <text evidence="4">The sequence shown here is derived from an EMBL/GenBank/DDBJ whole genome shotgun (WGS) entry which is preliminary data.</text>
</comment>
<feature type="domain" description="EamA" evidence="3">
    <location>
        <begin position="7"/>
        <end position="138"/>
    </location>
</feature>
<evidence type="ECO:0000259" key="3">
    <source>
        <dbReference type="Pfam" id="PF00892"/>
    </source>
</evidence>
<dbReference type="InterPro" id="IPR000620">
    <property type="entry name" value="EamA_dom"/>
</dbReference>
<feature type="transmembrane region" description="Helical" evidence="2">
    <location>
        <begin position="282"/>
        <end position="300"/>
    </location>
</feature>
<proteinExistence type="predicted"/>
<feature type="transmembrane region" description="Helical" evidence="2">
    <location>
        <begin position="148"/>
        <end position="166"/>
    </location>
</feature>
<feature type="transmembrane region" description="Helical" evidence="2">
    <location>
        <begin position="35"/>
        <end position="58"/>
    </location>
</feature>
<dbReference type="Pfam" id="PF00892">
    <property type="entry name" value="EamA"/>
    <property type="match status" value="1"/>
</dbReference>
<feature type="transmembrane region" description="Helical" evidence="2">
    <location>
        <begin position="70"/>
        <end position="87"/>
    </location>
</feature>
<evidence type="ECO:0000256" key="2">
    <source>
        <dbReference type="SAM" id="Phobius"/>
    </source>
</evidence>
<feature type="transmembrane region" description="Helical" evidence="2">
    <location>
        <begin position="178"/>
        <end position="200"/>
    </location>
</feature>
<evidence type="ECO:0000313" key="4">
    <source>
        <dbReference type="EMBL" id="GMG85480.1"/>
    </source>
</evidence>
<dbReference type="InterPro" id="IPR037185">
    <property type="entry name" value="EmrE-like"/>
</dbReference>
<feature type="region of interest" description="Disordered" evidence="1">
    <location>
        <begin position="308"/>
        <end position="330"/>
    </location>
</feature>
<gene>
    <name evidence="4" type="ORF">LNKW23_47010</name>
</gene>
<sequence length="330" mass="33746">MTGSGAGAIWITGGMAAIALTDNLMPLVAERLSLWHFHALRAALVLPAVLALAAFNGHLARLRPQAPRRLAERTGFAVLAMLLYFAALPAVGIAQASAGLFTSPIWVVIFEWVLHGERMGPRRLGALALGAGGVWLVLDPGTGPGGPMALVAVASGAAYALGLIWTGRYCRAESAVALSIWLFVGLGAAGLLGIAARPWLAEALAGVPGTGFATRPWDGLDAATLGWIAVIGLGGMTASICLAQGYKMGEASLMALFDFSFLLWAPLFAWAIWGSALAPQTALGMALIVGAGALAVWSGARRRTVTAGADPRVATARAEPPPDLPGGGAG</sequence>
<name>A0ABQ6LTR0_9RHOB</name>
<dbReference type="Proteomes" id="UP001239909">
    <property type="component" value="Unassembled WGS sequence"/>
</dbReference>
<evidence type="ECO:0000313" key="5">
    <source>
        <dbReference type="Proteomes" id="UP001239909"/>
    </source>
</evidence>
<feature type="transmembrane region" description="Helical" evidence="2">
    <location>
        <begin position="7"/>
        <end position="29"/>
    </location>
</feature>
<keyword evidence="2" id="KW-0472">Membrane</keyword>
<keyword evidence="5" id="KW-1185">Reference proteome</keyword>
<dbReference type="RefSeq" id="WP_285674848.1">
    <property type="nucleotide sequence ID" value="NZ_BSYI01000068.1"/>
</dbReference>
<protein>
    <submittedName>
        <fullName evidence="4">DMT family transporter</fullName>
    </submittedName>
</protein>
<feature type="transmembrane region" description="Helical" evidence="2">
    <location>
        <begin position="255"/>
        <end position="276"/>
    </location>
</feature>
<organism evidence="4 5">
    <name type="scientific">Paralimibaculum aggregatum</name>
    <dbReference type="NCBI Taxonomy" id="3036245"/>
    <lineage>
        <taxon>Bacteria</taxon>
        <taxon>Pseudomonadati</taxon>
        <taxon>Pseudomonadota</taxon>
        <taxon>Alphaproteobacteria</taxon>
        <taxon>Rhodobacterales</taxon>
        <taxon>Paracoccaceae</taxon>
        <taxon>Paralimibaculum</taxon>
    </lineage>
</organism>
<keyword evidence="2" id="KW-1133">Transmembrane helix</keyword>
<dbReference type="PANTHER" id="PTHR22911">
    <property type="entry name" value="ACYL-MALONYL CONDENSING ENZYME-RELATED"/>
    <property type="match status" value="1"/>
</dbReference>
<evidence type="ECO:0000256" key="1">
    <source>
        <dbReference type="SAM" id="MobiDB-lite"/>
    </source>
</evidence>
<dbReference type="EMBL" id="BSYI01000068">
    <property type="protein sequence ID" value="GMG85480.1"/>
    <property type="molecule type" value="Genomic_DNA"/>
</dbReference>
<feature type="transmembrane region" description="Helical" evidence="2">
    <location>
        <begin position="220"/>
        <end position="243"/>
    </location>
</feature>